<feature type="domain" description="Caspase family p20" evidence="4">
    <location>
        <begin position="31"/>
        <end position="155"/>
    </location>
</feature>
<dbReference type="InterPro" id="IPR015917">
    <property type="entry name" value="Pept_C14A"/>
</dbReference>
<dbReference type="Gene3D" id="3.40.50.1460">
    <property type="match status" value="1"/>
</dbReference>
<dbReference type="SMR" id="A0A0R1DR75"/>
<name>A0A0R1DR75_DROYA</name>
<dbReference type="PRINTS" id="PR00376">
    <property type="entry name" value="IL1BCENZYME"/>
</dbReference>
<protein>
    <submittedName>
        <fullName evidence="5">Damm, isoform B</fullName>
        <ecNumber evidence="5">3.4.22.-</ecNumber>
    </submittedName>
</protein>
<dbReference type="InterPro" id="IPR029030">
    <property type="entry name" value="Caspase-like_dom_sf"/>
</dbReference>
<reference evidence="5 6" key="1">
    <citation type="journal article" date="2007" name="Nature">
        <title>Evolution of genes and genomes on the Drosophila phylogeny.</title>
        <authorList>
            <consortium name="Drosophila 12 Genomes Consortium"/>
            <person name="Clark A.G."/>
            <person name="Eisen M.B."/>
            <person name="Smith D.R."/>
            <person name="Bergman C.M."/>
            <person name="Oliver B."/>
            <person name="Markow T.A."/>
            <person name="Kaufman T.C."/>
            <person name="Kellis M."/>
            <person name="Gelbart W."/>
            <person name="Iyer V.N."/>
            <person name="Pollard D.A."/>
            <person name="Sackton T.B."/>
            <person name="Larracuente A.M."/>
            <person name="Singh N.D."/>
            <person name="Abad J.P."/>
            <person name="Abt D.N."/>
            <person name="Adryan B."/>
            <person name="Aguade M."/>
            <person name="Akashi H."/>
            <person name="Anderson W.W."/>
            <person name="Aquadro C.F."/>
            <person name="Ardell D.H."/>
            <person name="Arguello R."/>
            <person name="Artieri C.G."/>
            <person name="Barbash D.A."/>
            <person name="Barker D."/>
            <person name="Barsanti P."/>
            <person name="Batterham P."/>
            <person name="Batzoglou S."/>
            <person name="Begun D."/>
            <person name="Bhutkar A."/>
            <person name="Blanco E."/>
            <person name="Bosak S.A."/>
            <person name="Bradley R.K."/>
            <person name="Brand A.D."/>
            <person name="Brent M.R."/>
            <person name="Brooks A.N."/>
            <person name="Brown R.H."/>
            <person name="Butlin R.K."/>
            <person name="Caggese C."/>
            <person name="Calvi B.R."/>
            <person name="Bernardo de Carvalho A."/>
            <person name="Caspi A."/>
            <person name="Castrezana S."/>
            <person name="Celniker S.E."/>
            <person name="Chang J.L."/>
            <person name="Chapple C."/>
            <person name="Chatterji S."/>
            <person name="Chinwalla A."/>
            <person name="Civetta A."/>
            <person name="Clifton S.W."/>
            <person name="Comeron J.M."/>
            <person name="Costello J.C."/>
            <person name="Coyne J.A."/>
            <person name="Daub J."/>
            <person name="David R.G."/>
            <person name="Delcher A.L."/>
            <person name="Delehaunty K."/>
            <person name="Do C.B."/>
            <person name="Ebling H."/>
            <person name="Edwards K."/>
            <person name="Eickbush T."/>
            <person name="Evans J.D."/>
            <person name="Filipski A."/>
            <person name="Findeiss S."/>
            <person name="Freyhult E."/>
            <person name="Fulton L."/>
            <person name="Fulton R."/>
            <person name="Garcia A.C."/>
            <person name="Gardiner A."/>
            <person name="Garfield D.A."/>
            <person name="Garvin B.E."/>
            <person name="Gibson G."/>
            <person name="Gilbert D."/>
            <person name="Gnerre S."/>
            <person name="Godfrey J."/>
            <person name="Good R."/>
            <person name="Gotea V."/>
            <person name="Gravely B."/>
            <person name="Greenberg A.J."/>
            <person name="Griffiths-Jones S."/>
            <person name="Gross S."/>
            <person name="Guigo R."/>
            <person name="Gustafson E.A."/>
            <person name="Haerty W."/>
            <person name="Hahn M.W."/>
            <person name="Halligan D.L."/>
            <person name="Halpern A.L."/>
            <person name="Halter G.M."/>
            <person name="Han M.V."/>
            <person name="Heger A."/>
            <person name="Hillier L."/>
            <person name="Hinrichs A.S."/>
            <person name="Holmes I."/>
            <person name="Hoskins R.A."/>
            <person name="Hubisz M.J."/>
            <person name="Hultmark D."/>
            <person name="Huntley M.A."/>
            <person name="Jaffe D.B."/>
            <person name="Jagadeeshan S."/>
            <person name="Jeck W.R."/>
            <person name="Johnson J."/>
            <person name="Jones C.D."/>
            <person name="Jordan W.C."/>
            <person name="Karpen G.H."/>
            <person name="Kataoka E."/>
            <person name="Keightley P.D."/>
            <person name="Kheradpour P."/>
            <person name="Kirkness E.F."/>
            <person name="Koerich L.B."/>
            <person name="Kristiansen K."/>
            <person name="Kudrna D."/>
            <person name="Kulathinal R.J."/>
            <person name="Kumar S."/>
            <person name="Kwok R."/>
            <person name="Lander E."/>
            <person name="Langley C.H."/>
            <person name="Lapoint R."/>
            <person name="Lazzaro B.P."/>
            <person name="Lee S.J."/>
            <person name="Levesque L."/>
            <person name="Li R."/>
            <person name="Lin C.F."/>
            <person name="Lin M.F."/>
            <person name="Lindblad-Toh K."/>
            <person name="Llopart A."/>
            <person name="Long M."/>
            <person name="Low L."/>
            <person name="Lozovsky E."/>
            <person name="Lu J."/>
            <person name="Luo M."/>
            <person name="Machado C.A."/>
            <person name="Makalowski W."/>
            <person name="Marzo M."/>
            <person name="Matsuda M."/>
            <person name="Matzkin L."/>
            <person name="McAllister B."/>
            <person name="McBride C.S."/>
            <person name="McKernan B."/>
            <person name="McKernan K."/>
            <person name="Mendez-Lago M."/>
            <person name="Minx P."/>
            <person name="Mollenhauer M.U."/>
            <person name="Montooth K."/>
            <person name="Mount S.M."/>
            <person name="Mu X."/>
            <person name="Myers E."/>
            <person name="Negre B."/>
            <person name="Newfeld S."/>
            <person name="Nielsen R."/>
            <person name="Noor M.A."/>
            <person name="O'Grady P."/>
            <person name="Pachter L."/>
            <person name="Papaceit M."/>
            <person name="Parisi M.J."/>
            <person name="Parisi M."/>
            <person name="Parts L."/>
            <person name="Pedersen J.S."/>
            <person name="Pesole G."/>
            <person name="Phillippy A.M."/>
            <person name="Ponting C.P."/>
            <person name="Pop M."/>
            <person name="Porcelli D."/>
            <person name="Powell J.R."/>
            <person name="Prohaska S."/>
            <person name="Pruitt K."/>
            <person name="Puig M."/>
            <person name="Quesneville H."/>
            <person name="Ram K.R."/>
            <person name="Rand D."/>
            <person name="Rasmussen M.D."/>
            <person name="Reed L.K."/>
            <person name="Reenan R."/>
            <person name="Reily A."/>
            <person name="Remington K.A."/>
            <person name="Rieger T.T."/>
            <person name="Ritchie M.G."/>
            <person name="Robin C."/>
            <person name="Rogers Y.H."/>
            <person name="Rohde C."/>
            <person name="Rozas J."/>
            <person name="Rubenfield M.J."/>
            <person name="Ruiz A."/>
            <person name="Russo S."/>
            <person name="Salzberg S.L."/>
            <person name="Sanchez-Gracia A."/>
            <person name="Saranga D.J."/>
            <person name="Sato H."/>
            <person name="Schaeffer S.W."/>
            <person name="Schatz M.C."/>
            <person name="Schlenke T."/>
            <person name="Schwartz R."/>
            <person name="Segarra C."/>
            <person name="Singh R.S."/>
            <person name="Sirot L."/>
            <person name="Sirota M."/>
            <person name="Sisneros N.B."/>
            <person name="Smith C.D."/>
            <person name="Smith T.F."/>
            <person name="Spieth J."/>
            <person name="Stage D.E."/>
            <person name="Stark A."/>
            <person name="Stephan W."/>
            <person name="Strausberg R.L."/>
            <person name="Strempel S."/>
            <person name="Sturgill D."/>
            <person name="Sutton G."/>
            <person name="Sutton G.G."/>
            <person name="Tao W."/>
            <person name="Teichmann S."/>
            <person name="Tobari Y.N."/>
            <person name="Tomimura Y."/>
            <person name="Tsolas J.M."/>
            <person name="Valente V.L."/>
            <person name="Venter E."/>
            <person name="Venter J.C."/>
            <person name="Vicario S."/>
            <person name="Vieira F.G."/>
            <person name="Vilella A.J."/>
            <person name="Villasante A."/>
            <person name="Walenz B."/>
            <person name="Wang J."/>
            <person name="Wasserman M."/>
            <person name="Watts T."/>
            <person name="Wilson D."/>
            <person name="Wilson R.K."/>
            <person name="Wing R.A."/>
            <person name="Wolfner M.F."/>
            <person name="Wong A."/>
            <person name="Wong G.K."/>
            <person name="Wu C.I."/>
            <person name="Wu G."/>
            <person name="Yamamoto D."/>
            <person name="Yang H.P."/>
            <person name="Yang S.P."/>
            <person name="Yorke J.A."/>
            <person name="Yoshida K."/>
            <person name="Zdobnov E."/>
            <person name="Zhang P."/>
            <person name="Zhang Y."/>
            <person name="Zimin A.V."/>
            <person name="Baldwin J."/>
            <person name="Abdouelleil A."/>
            <person name="Abdulkadir J."/>
            <person name="Abebe A."/>
            <person name="Abera B."/>
            <person name="Abreu J."/>
            <person name="Acer S.C."/>
            <person name="Aftuck L."/>
            <person name="Alexander A."/>
            <person name="An P."/>
            <person name="Anderson E."/>
            <person name="Anderson S."/>
            <person name="Arachi H."/>
            <person name="Azer M."/>
            <person name="Bachantsang P."/>
            <person name="Barry A."/>
            <person name="Bayul T."/>
            <person name="Berlin A."/>
            <person name="Bessette D."/>
            <person name="Bloom T."/>
            <person name="Blye J."/>
            <person name="Boguslavskiy L."/>
            <person name="Bonnet C."/>
            <person name="Boukhgalter B."/>
            <person name="Bourzgui I."/>
            <person name="Brown A."/>
            <person name="Cahill P."/>
            <person name="Channer S."/>
            <person name="Cheshatsang Y."/>
            <person name="Chuda L."/>
            <person name="Citroen M."/>
            <person name="Collymore A."/>
            <person name="Cooke P."/>
            <person name="Costello M."/>
            <person name="D'Aco K."/>
            <person name="Daza R."/>
            <person name="De Haan G."/>
            <person name="DeGray S."/>
            <person name="DeMaso C."/>
            <person name="Dhargay N."/>
            <person name="Dooley K."/>
            <person name="Dooley E."/>
            <person name="Doricent M."/>
            <person name="Dorje P."/>
            <person name="Dorjee K."/>
            <person name="Dupes A."/>
            <person name="Elong R."/>
            <person name="Falk J."/>
            <person name="Farina A."/>
            <person name="Faro S."/>
            <person name="Ferguson D."/>
            <person name="Fisher S."/>
            <person name="Foley C.D."/>
            <person name="Franke A."/>
            <person name="Friedrich D."/>
            <person name="Gadbois L."/>
            <person name="Gearin G."/>
            <person name="Gearin C.R."/>
            <person name="Giannoukos G."/>
            <person name="Goode T."/>
            <person name="Graham J."/>
            <person name="Grandbois E."/>
            <person name="Grewal S."/>
            <person name="Gyaltsen K."/>
            <person name="Hafez N."/>
            <person name="Hagos B."/>
            <person name="Hall J."/>
            <person name="Henson C."/>
            <person name="Hollinger A."/>
            <person name="Honan T."/>
            <person name="Huard M.D."/>
            <person name="Hughes L."/>
            <person name="Hurhula B."/>
            <person name="Husby M.E."/>
            <person name="Kamat A."/>
            <person name="Kanga B."/>
            <person name="Kashin S."/>
            <person name="Khazanovich D."/>
            <person name="Kisner P."/>
            <person name="Lance K."/>
            <person name="Lara M."/>
            <person name="Lee W."/>
            <person name="Lennon N."/>
            <person name="Letendre F."/>
            <person name="LeVine R."/>
            <person name="Lipovsky A."/>
            <person name="Liu X."/>
            <person name="Liu J."/>
            <person name="Liu S."/>
            <person name="Lokyitsang T."/>
            <person name="Lokyitsang Y."/>
            <person name="Lubonja R."/>
            <person name="Lui A."/>
            <person name="MacDonald P."/>
            <person name="Magnisalis V."/>
            <person name="Maru K."/>
            <person name="Matthews C."/>
            <person name="McCusker W."/>
            <person name="McDonough S."/>
            <person name="Mehta T."/>
            <person name="Meldrim J."/>
            <person name="Meneus L."/>
            <person name="Mihai O."/>
            <person name="Mihalev A."/>
            <person name="Mihova T."/>
            <person name="Mittelman R."/>
            <person name="Mlenga V."/>
            <person name="Montmayeur A."/>
            <person name="Mulrain L."/>
            <person name="Navidi A."/>
            <person name="Naylor J."/>
            <person name="Negash T."/>
            <person name="Nguyen T."/>
            <person name="Nguyen N."/>
            <person name="Nicol R."/>
            <person name="Norbu C."/>
            <person name="Norbu N."/>
            <person name="Novod N."/>
            <person name="O'Neill B."/>
            <person name="Osman S."/>
            <person name="Markiewicz E."/>
            <person name="Oyono O.L."/>
            <person name="Patti C."/>
            <person name="Phunkhang P."/>
            <person name="Pierre F."/>
            <person name="Priest M."/>
            <person name="Raghuraman S."/>
            <person name="Rege F."/>
            <person name="Reyes R."/>
            <person name="Rise C."/>
            <person name="Rogov P."/>
            <person name="Ross K."/>
            <person name="Ryan E."/>
            <person name="Settipalli S."/>
            <person name="Shea T."/>
            <person name="Sherpa N."/>
            <person name="Shi L."/>
            <person name="Shih D."/>
            <person name="Sparrow T."/>
            <person name="Spaulding J."/>
            <person name="Stalker J."/>
            <person name="Stange-Thomann N."/>
            <person name="Stavropoulos S."/>
            <person name="Stone C."/>
            <person name="Strader C."/>
            <person name="Tesfaye S."/>
            <person name="Thomson T."/>
            <person name="Thoulutsang Y."/>
            <person name="Thoulutsang D."/>
            <person name="Topham K."/>
            <person name="Topping I."/>
            <person name="Tsamla T."/>
            <person name="Vassiliev H."/>
            <person name="Vo A."/>
            <person name="Wangchuk T."/>
            <person name="Wangdi T."/>
            <person name="Weiand M."/>
            <person name="Wilkinson J."/>
            <person name="Wilson A."/>
            <person name="Yadav S."/>
            <person name="Young G."/>
            <person name="Yu Q."/>
            <person name="Zembek L."/>
            <person name="Zhong D."/>
            <person name="Zimmer A."/>
            <person name="Zwirko Z."/>
            <person name="Jaffe D.B."/>
            <person name="Alvarez P."/>
            <person name="Brockman W."/>
            <person name="Butler J."/>
            <person name="Chin C."/>
            <person name="Gnerre S."/>
            <person name="Grabherr M."/>
            <person name="Kleber M."/>
            <person name="Mauceli E."/>
            <person name="MacCallum I."/>
        </authorList>
    </citation>
    <scope>NUCLEOTIDE SEQUENCE [LARGE SCALE GENOMIC DNA]</scope>
    <source>
        <strain evidence="6">Tai18E2 / Tucson 14021-0261.01</strain>
    </source>
</reference>
<comment type="similarity">
    <text evidence="1 2">Belongs to the peptidase C14A family.</text>
</comment>
<evidence type="ECO:0000259" key="4">
    <source>
        <dbReference type="PROSITE" id="PS50208"/>
    </source>
</evidence>
<evidence type="ECO:0000256" key="1">
    <source>
        <dbReference type="ARBA" id="ARBA00010134"/>
    </source>
</evidence>
<dbReference type="GO" id="GO:0006508">
    <property type="term" value="P:proteolysis"/>
    <property type="evidence" value="ECO:0007669"/>
    <property type="project" value="InterPro"/>
</dbReference>
<dbReference type="OrthoDB" id="6114029at2759"/>
<dbReference type="PROSITE" id="PS50208">
    <property type="entry name" value="CASPASE_P20"/>
    <property type="match status" value="1"/>
</dbReference>
<dbReference type="InterPro" id="IPR002138">
    <property type="entry name" value="Pept_C14_p10"/>
</dbReference>
<dbReference type="GO" id="GO:0072557">
    <property type="term" value="C:IPAF inflammasome complex"/>
    <property type="evidence" value="ECO:0007669"/>
    <property type="project" value="TreeGrafter"/>
</dbReference>
<dbReference type="GeneID" id="6530225"/>
<dbReference type="AlphaFoldDB" id="A0A0R1DR75"/>
<gene>
    <name evidence="5" type="primary">Dyak\Damm</name>
    <name evidence="5" type="synonym">DAMM</name>
    <name evidence="5" type="synonym">Damm</name>
    <name evidence="5" type="synonym">Dyak\GE13496</name>
    <name evidence="5" type="synonym">dyak_GLEANR_13700</name>
    <name evidence="5" type="synonym">GE13496</name>
    <name evidence="5" type="ORF">Dyak_GE13496</name>
</gene>
<feature type="domain" description="Caspase family p10" evidence="3">
    <location>
        <begin position="157"/>
        <end position="245"/>
    </location>
</feature>
<dbReference type="InterPro" id="IPR002398">
    <property type="entry name" value="Pept_C14"/>
</dbReference>
<proteinExistence type="inferred from homology"/>
<dbReference type="PROSITE" id="PS50207">
    <property type="entry name" value="CASPASE_P10"/>
    <property type="match status" value="1"/>
</dbReference>
<accession>A0A0R1DR75</accession>
<dbReference type="InterPro" id="IPR011600">
    <property type="entry name" value="Pept_C14_caspase"/>
</dbReference>
<dbReference type="GO" id="GO:0072559">
    <property type="term" value="C:NLRP3 inflammasome complex"/>
    <property type="evidence" value="ECO:0007669"/>
    <property type="project" value="TreeGrafter"/>
</dbReference>
<dbReference type="InterPro" id="IPR001309">
    <property type="entry name" value="Pept_C14_p20"/>
</dbReference>
<dbReference type="SMART" id="SM00115">
    <property type="entry name" value="CASc"/>
    <property type="match status" value="1"/>
</dbReference>
<dbReference type="CTD" id="36266"/>
<dbReference type="GO" id="GO:0004197">
    <property type="term" value="F:cysteine-type endopeptidase activity"/>
    <property type="evidence" value="ECO:0007669"/>
    <property type="project" value="InterPro"/>
</dbReference>
<dbReference type="Pfam" id="PF00656">
    <property type="entry name" value="Peptidase_C14"/>
    <property type="match status" value="1"/>
</dbReference>
<keyword evidence="6" id="KW-1185">Reference proteome</keyword>
<dbReference type="SUPFAM" id="SSF52129">
    <property type="entry name" value="Caspase-like"/>
    <property type="match status" value="1"/>
</dbReference>
<evidence type="ECO:0000256" key="2">
    <source>
        <dbReference type="RuleBase" id="RU003971"/>
    </source>
</evidence>
<dbReference type="PANTHER" id="PTHR47901:SF3">
    <property type="entry name" value="CASPASE-1"/>
    <property type="match status" value="1"/>
</dbReference>
<reference evidence="5 6" key="2">
    <citation type="journal article" date="2007" name="PLoS Biol.">
        <title>Principles of genome evolution in the Drosophila melanogaster species group.</title>
        <authorList>
            <person name="Ranz J.M."/>
            <person name="Maurin D."/>
            <person name="Chan Y.S."/>
            <person name="von Grotthuss M."/>
            <person name="Hillier L.W."/>
            <person name="Roote J."/>
            <person name="Ashburner M."/>
            <person name="Bergman C.M."/>
        </authorList>
    </citation>
    <scope>NUCLEOTIDE SEQUENCE [LARGE SCALE GENOMIC DNA]</scope>
    <source>
        <strain evidence="6">Tai18E2 / Tucson 14021-0261.01</strain>
    </source>
</reference>
<dbReference type="GO" id="GO:0097169">
    <property type="term" value="C:AIM2 inflammasome complex"/>
    <property type="evidence" value="ECO:0007669"/>
    <property type="project" value="TreeGrafter"/>
</dbReference>
<dbReference type="PANTHER" id="PTHR47901">
    <property type="entry name" value="CASPASE RECRUITMENT DOMAIN-CONTAINING PROTEIN 18"/>
    <property type="match status" value="1"/>
</dbReference>
<dbReference type="EMBL" id="CM000158">
    <property type="protein sequence ID" value="KRJ99502.1"/>
    <property type="molecule type" value="Genomic_DNA"/>
</dbReference>
<dbReference type="Proteomes" id="UP000002282">
    <property type="component" value="Chromosome 2R"/>
</dbReference>
<keyword evidence="5" id="KW-0378">Hydrolase</keyword>
<dbReference type="EC" id="3.4.22.-" evidence="5"/>
<evidence type="ECO:0000259" key="3">
    <source>
        <dbReference type="PROSITE" id="PS50207"/>
    </source>
</evidence>
<organism evidence="5 6">
    <name type="scientific">Drosophila yakuba</name>
    <name type="common">Fruit fly</name>
    <dbReference type="NCBI Taxonomy" id="7245"/>
    <lineage>
        <taxon>Eukaryota</taxon>
        <taxon>Metazoa</taxon>
        <taxon>Ecdysozoa</taxon>
        <taxon>Arthropoda</taxon>
        <taxon>Hexapoda</taxon>
        <taxon>Insecta</taxon>
        <taxon>Pterygota</taxon>
        <taxon>Neoptera</taxon>
        <taxon>Endopterygota</taxon>
        <taxon>Diptera</taxon>
        <taxon>Brachycera</taxon>
        <taxon>Muscomorpha</taxon>
        <taxon>Ephydroidea</taxon>
        <taxon>Drosophilidae</taxon>
        <taxon>Drosophila</taxon>
        <taxon>Sophophora</taxon>
    </lineage>
</organism>
<evidence type="ECO:0000313" key="6">
    <source>
        <dbReference type="Proteomes" id="UP000002282"/>
    </source>
</evidence>
<evidence type="ECO:0000313" key="5">
    <source>
        <dbReference type="EMBL" id="KRJ99502.1"/>
    </source>
</evidence>
<sequence>MYLPKRTEHQKIDRLYDRNEGQGFDLNKKFKPPVVYILNHEKFRKSPDKNRVGSSKDVEALCNTFNNLNCRVKVISNPELSDVKKKLKEWSEKQFTQEAGFVLCILSHGFLKETILACDDKEYNLDDDVLFPLFRNPTLSGKPKILIVQACKGKFRADAKKMNNEPYIKCYSTSEGYVSYRNEAKGSIFIQTLCEIMDQYGHKKDFQTIFKYVKAEVQRRSIQKGAKQIPSDESQNFDAPFYFGNYVQNA</sequence>